<dbReference type="Proteomes" id="UP000070160">
    <property type="component" value="Unassembled WGS sequence"/>
</dbReference>
<feature type="compositionally biased region" description="Basic and acidic residues" evidence="1">
    <location>
        <begin position="1"/>
        <end position="12"/>
    </location>
</feature>
<name>A0A134CCZ6_9FIRM</name>
<protein>
    <submittedName>
        <fullName evidence="3">Uncharacterized protein</fullName>
    </submittedName>
</protein>
<accession>A0A134CCZ6</accession>
<organism evidence="3 4">
    <name type="scientific">Megasphaera hutchinsoni</name>
    <dbReference type="NCBI Taxonomy" id="1588748"/>
    <lineage>
        <taxon>Bacteria</taxon>
        <taxon>Bacillati</taxon>
        <taxon>Bacillota</taxon>
        <taxon>Negativicutes</taxon>
        <taxon>Veillonellales</taxon>
        <taxon>Veillonellaceae</taxon>
        <taxon>Megasphaera</taxon>
    </lineage>
</organism>
<keyword evidence="2" id="KW-0812">Transmembrane</keyword>
<proteinExistence type="predicted"/>
<feature type="transmembrane region" description="Helical" evidence="2">
    <location>
        <begin position="30"/>
        <end position="50"/>
    </location>
</feature>
<evidence type="ECO:0000313" key="3">
    <source>
        <dbReference type="EMBL" id="KXB90092.1"/>
    </source>
</evidence>
<feature type="region of interest" description="Disordered" evidence="1">
    <location>
        <begin position="1"/>
        <end position="20"/>
    </location>
</feature>
<sequence>MPQRAKVIDKASEPSAVTSQERMEMVPTSANLVGSMMIPAPIILAAVIKVNWSNDIFRRVDFIISPSFSISMYLVTSISILAFLEAK</sequence>
<dbReference type="AlphaFoldDB" id="A0A134CCZ6"/>
<evidence type="ECO:0000313" key="4">
    <source>
        <dbReference type="Proteomes" id="UP000070160"/>
    </source>
</evidence>
<keyword evidence="2" id="KW-0472">Membrane</keyword>
<keyword evidence="4" id="KW-1185">Reference proteome</keyword>
<gene>
    <name evidence="3" type="ORF">HMPREF3182_01404</name>
</gene>
<dbReference type="EMBL" id="LSDT01000050">
    <property type="protein sequence ID" value="KXB90092.1"/>
    <property type="molecule type" value="Genomic_DNA"/>
</dbReference>
<evidence type="ECO:0000256" key="1">
    <source>
        <dbReference type="SAM" id="MobiDB-lite"/>
    </source>
</evidence>
<comment type="caution">
    <text evidence="3">The sequence shown here is derived from an EMBL/GenBank/DDBJ whole genome shotgun (WGS) entry which is preliminary data.</text>
</comment>
<feature type="transmembrane region" description="Helical" evidence="2">
    <location>
        <begin position="62"/>
        <end position="84"/>
    </location>
</feature>
<evidence type="ECO:0000256" key="2">
    <source>
        <dbReference type="SAM" id="Phobius"/>
    </source>
</evidence>
<reference evidence="4" key="1">
    <citation type="submission" date="2016-01" db="EMBL/GenBank/DDBJ databases">
        <authorList>
            <person name="Mitreva M."/>
            <person name="Pepin K.H."/>
            <person name="Mihindukulasuriya K.A."/>
            <person name="Fulton R."/>
            <person name="Fronick C."/>
            <person name="O'Laughlin M."/>
            <person name="Miner T."/>
            <person name="Herter B."/>
            <person name="Rosa B.A."/>
            <person name="Cordes M."/>
            <person name="Tomlinson C."/>
            <person name="Wollam A."/>
            <person name="Palsikar V.B."/>
            <person name="Mardis E.R."/>
            <person name="Wilson R.K."/>
        </authorList>
    </citation>
    <scope>NUCLEOTIDE SEQUENCE [LARGE SCALE GENOMIC DNA]</scope>
    <source>
        <strain evidence="4">KA00182</strain>
    </source>
</reference>
<keyword evidence="2" id="KW-1133">Transmembrane helix</keyword>